<protein>
    <submittedName>
        <fullName evidence="2">Uncharacterized protein</fullName>
    </submittedName>
</protein>
<name>A0A846TZW5_9MICC</name>
<feature type="transmembrane region" description="Helical" evidence="1">
    <location>
        <begin position="176"/>
        <end position="197"/>
    </location>
</feature>
<feature type="transmembrane region" description="Helical" evidence="1">
    <location>
        <begin position="145"/>
        <end position="169"/>
    </location>
</feature>
<feature type="transmembrane region" description="Helical" evidence="1">
    <location>
        <begin position="95"/>
        <end position="118"/>
    </location>
</feature>
<evidence type="ECO:0000313" key="2">
    <source>
        <dbReference type="EMBL" id="NKE10757.1"/>
    </source>
</evidence>
<evidence type="ECO:0000256" key="1">
    <source>
        <dbReference type="SAM" id="Phobius"/>
    </source>
</evidence>
<dbReference type="Proteomes" id="UP000521379">
    <property type="component" value="Unassembled WGS sequence"/>
</dbReference>
<feature type="transmembrane region" description="Helical" evidence="1">
    <location>
        <begin position="58"/>
        <end position="83"/>
    </location>
</feature>
<reference evidence="2 3" key="1">
    <citation type="submission" date="2020-02" db="EMBL/GenBank/DDBJ databases">
        <authorList>
            <person name="Sun Q."/>
        </authorList>
    </citation>
    <scope>NUCLEOTIDE SEQUENCE [LARGE SCALE GENOMIC DNA]</scope>
    <source>
        <strain evidence="2 3">YIM 13062</strain>
    </source>
</reference>
<organism evidence="2 3">
    <name type="scientific">Kocuria subflava</name>
    <dbReference type="NCBI Taxonomy" id="1736139"/>
    <lineage>
        <taxon>Bacteria</taxon>
        <taxon>Bacillati</taxon>
        <taxon>Actinomycetota</taxon>
        <taxon>Actinomycetes</taxon>
        <taxon>Micrococcales</taxon>
        <taxon>Micrococcaceae</taxon>
        <taxon>Kocuria</taxon>
    </lineage>
</organism>
<dbReference type="RefSeq" id="WP_119933775.1">
    <property type="nucleotide sequence ID" value="NZ_JAAVUN010000051.1"/>
</dbReference>
<dbReference type="AlphaFoldDB" id="A0A846TZW5"/>
<feature type="transmembrane region" description="Helical" evidence="1">
    <location>
        <begin position="21"/>
        <end position="46"/>
    </location>
</feature>
<keyword evidence="1" id="KW-1133">Transmembrane helix</keyword>
<feature type="transmembrane region" description="Helical" evidence="1">
    <location>
        <begin position="209"/>
        <end position="232"/>
    </location>
</feature>
<dbReference type="EMBL" id="JAAVUN010000051">
    <property type="protein sequence ID" value="NKE10757.1"/>
    <property type="molecule type" value="Genomic_DNA"/>
</dbReference>
<keyword evidence="1" id="KW-0812">Transmembrane</keyword>
<sequence>MKYPLRSFRLYMALRTHSIYVAPLMLAAVLALTMLAGLITGIVTGFPLPQEVASTFTGLGMLVSVLIGFFISSAALAVNRTFATVLAFGGTRRDFWVGSSMGFAVTALIAATCGTILLGLEHLTDGWMIGLPVFATPVLGDGHPVVTFVAIFAYSMAALFTGAAFGTIFRAFGATAVTGAIVAAVLLLAAAVALFVWQREFTMDFIRSLGAWAPTVGVSAFAVVCLAVSYGANQRATV</sequence>
<evidence type="ECO:0000313" key="3">
    <source>
        <dbReference type="Proteomes" id="UP000521379"/>
    </source>
</evidence>
<keyword evidence="3" id="KW-1185">Reference proteome</keyword>
<proteinExistence type="predicted"/>
<gene>
    <name evidence="2" type="ORF">GTW58_12670</name>
</gene>
<keyword evidence="1" id="KW-0472">Membrane</keyword>
<comment type="caution">
    <text evidence="2">The sequence shown here is derived from an EMBL/GenBank/DDBJ whole genome shotgun (WGS) entry which is preliminary data.</text>
</comment>
<accession>A0A846TZW5</accession>